<organism evidence="10 11">
    <name type="scientific">Chryseobacterium wanjuense</name>
    <dbReference type="NCBI Taxonomy" id="356305"/>
    <lineage>
        <taxon>Bacteria</taxon>
        <taxon>Pseudomonadati</taxon>
        <taxon>Bacteroidota</taxon>
        <taxon>Flavobacteriia</taxon>
        <taxon>Flavobacteriales</taxon>
        <taxon>Weeksellaceae</taxon>
        <taxon>Chryseobacterium group</taxon>
        <taxon>Chryseobacterium</taxon>
    </lineage>
</organism>
<evidence type="ECO:0000256" key="5">
    <source>
        <dbReference type="ARBA" id="ARBA00038253"/>
    </source>
</evidence>
<dbReference type="EMBL" id="FOIU01000003">
    <property type="protein sequence ID" value="SEW48368.1"/>
    <property type="molecule type" value="Genomic_DNA"/>
</dbReference>
<gene>
    <name evidence="10" type="ORF">SAMN05421841_3818</name>
</gene>
<dbReference type="Proteomes" id="UP000199469">
    <property type="component" value="Unassembled WGS sequence"/>
</dbReference>
<dbReference type="InterPro" id="IPR036388">
    <property type="entry name" value="WH-like_DNA-bd_sf"/>
</dbReference>
<dbReference type="Gene3D" id="1.10.10.10">
    <property type="entry name" value="Winged helix-like DNA-binding domain superfamily/Winged helix DNA-binding domain"/>
    <property type="match status" value="1"/>
</dbReference>
<keyword evidence="11" id="KW-1185">Reference proteome</keyword>
<comment type="similarity">
    <text evidence="5">Belongs to the Rap family.</text>
</comment>
<keyword evidence="4 6" id="KW-0802">TPR repeat</keyword>
<feature type="transmembrane region" description="Helical" evidence="7">
    <location>
        <begin position="326"/>
        <end position="346"/>
    </location>
</feature>
<evidence type="ECO:0000256" key="8">
    <source>
        <dbReference type="SAM" id="SignalP"/>
    </source>
</evidence>
<keyword evidence="7" id="KW-0472">Membrane</keyword>
<evidence type="ECO:0000313" key="11">
    <source>
        <dbReference type="Proteomes" id="UP000199469"/>
    </source>
</evidence>
<evidence type="ECO:0000256" key="1">
    <source>
        <dbReference type="ARBA" id="ARBA00004496"/>
    </source>
</evidence>
<feature type="signal peptide" evidence="8">
    <location>
        <begin position="1"/>
        <end position="24"/>
    </location>
</feature>
<evidence type="ECO:0000256" key="2">
    <source>
        <dbReference type="ARBA" id="ARBA00022490"/>
    </source>
</evidence>
<evidence type="ECO:0000259" key="9">
    <source>
        <dbReference type="SMART" id="SM00421"/>
    </source>
</evidence>
<keyword evidence="3" id="KW-0677">Repeat</keyword>
<feature type="repeat" description="TPR" evidence="6">
    <location>
        <begin position="225"/>
        <end position="258"/>
    </location>
</feature>
<dbReference type="SMART" id="SM00421">
    <property type="entry name" value="HTH_LUXR"/>
    <property type="match status" value="1"/>
</dbReference>
<proteinExistence type="inferred from homology"/>
<protein>
    <submittedName>
        <fullName evidence="10">Regulatory protein, luxR family</fullName>
    </submittedName>
</protein>
<dbReference type="Gene3D" id="1.25.40.10">
    <property type="entry name" value="Tetratricopeptide repeat domain"/>
    <property type="match status" value="2"/>
</dbReference>
<dbReference type="GO" id="GO:0003677">
    <property type="term" value="F:DNA binding"/>
    <property type="evidence" value="ECO:0007669"/>
    <property type="project" value="InterPro"/>
</dbReference>
<dbReference type="PANTHER" id="PTHR46630">
    <property type="entry name" value="TETRATRICOPEPTIDE REPEAT PROTEIN 29"/>
    <property type="match status" value="1"/>
</dbReference>
<dbReference type="AlphaFoldDB" id="A0A1I0S239"/>
<dbReference type="SUPFAM" id="SSF46894">
    <property type="entry name" value="C-terminal effector domain of the bipartite response regulators"/>
    <property type="match status" value="1"/>
</dbReference>
<keyword evidence="7" id="KW-1133">Transmembrane helix</keyword>
<dbReference type="InterPro" id="IPR019734">
    <property type="entry name" value="TPR_rpt"/>
</dbReference>
<evidence type="ECO:0000256" key="7">
    <source>
        <dbReference type="SAM" id="Phobius"/>
    </source>
</evidence>
<dbReference type="SUPFAM" id="SSF48452">
    <property type="entry name" value="TPR-like"/>
    <property type="match status" value="2"/>
</dbReference>
<dbReference type="GO" id="GO:0006355">
    <property type="term" value="P:regulation of DNA-templated transcription"/>
    <property type="evidence" value="ECO:0007669"/>
    <property type="project" value="InterPro"/>
</dbReference>
<name>A0A1I0S239_9FLAO</name>
<dbReference type="InterPro" id="IPR000792">
    <property type="entry name" value="Tscrpt_reg_LuxR_C"/>
</dbReference>
<dbReference type="GO" id="GO:0005737">
    <property type="term" value="C:cytoplasm"/>
    <property type="evidence" value="ECO:0007669"/>
    <property type="project" value="UniProtKB-SubCell"/>
</dbReference>
<dbReference type="InterPro" id="IPR011990">
    <property type="entry name" value="TPR-like_helical_dom_sf"/>
</dbReference>
<sequence>MFLNCYFKKTFYALLLFLSIFSHAQTYTVDELDSLTEKYRIEGDIKKSIALNEQAILQYEKKRNTEGAIGAHINLGGLLWYLHRYKESLKHLENAENQLAKTKNPFLIAKLHGEYGRNYASLGLISQSTDNLNKSISYAKKIKNKKQREKLLYFYYTWKLQNFEELSIVDSVNSVYNKRMELSAQPLTFVHIAEKLLKNKELDSAESYLNKAMNISGDYSLYQKSMTLLAFGKLYTEKKDYEKALEYYFGSLAISQKLSRKSDITNAYKVISETYKFMNDDVKKNEYLEKYSDSKDSIDESEREALRIPVDKIINSETKKERKERVRSYIIIGVILFLSVIVLVILTRRYVKKQKETEEIIIETLNETDELKSKLNTAFEELSKLASTNDPFFLTRFKEVYPEFYERLTTTYPNLTANDIRFAAFLRLNLSTKTIAQYKNISIRTIESRKYRLRKKLSLPSDVDLNKWMMEF</sequence>
<evidence type="ECO:0000256" key="6">
    <source>
        <dbReference type="PROSITE-ProRule" id="PRU00339"/>
    </source>
</evidence>
<comment type="subcellular location">
    <subcellularLocation>
        <location evidence="1">Cytoplasm</location>
    </subcellularLocation>
</comment>
<evidence type="ECO:0000256" key="3">
    <source>
        <dbReference type="ARBA" id="ARBA00022737"/>
    </source>
</evidence>
<accession>A0A1I0S239</accession>
<dbReference type="OrthoDB" id="1017207at2"/>
<reference evidence="11" key="1">
    <citation type="submission" date="2016-10" db="EMBL/GenBank/DDBJ databases">
        <authorList>
            <person name="Varghese N."/>
            <person name="Submissions S."/>
        </authorList>
    </citation>
    <scope>NUCLEOTIDE SEQUENCE [LARGE SCALE GENOMIC DNA]</scope>
    <source>
        <strain evidence="11">DSM 17724</strain>
    </source>
</reference>
<keyword evidence="2" id="KW-0963">Cytoplasm</keyword>
<dbReference type="PROSITE" id="PS50005">
    <property type="entry name" value="TPR"/>
    <property type="match status" value="1"/>
</dbReference>
<feature type="domain" description="HTH luxR-type" evidence="9">
    <location>
        <begin position="412"/>
        <end position="469"/>
    </location>
</feature>
<dbReference type="InterPro" id="IPR016032">
    <property type="entry name" value="Sig_transdc_resp-reg_C-effctor"/>
</dbReference>
<dbReference type="PANTHER" id="PTHR46630:SF1">
    <property type="entry name" value="TETRATRICOPEPTIDE REPEAT PROTEIN 29"/>
    <property type="match status" value="1"/>
</dbReference>
<keyword evidence="8" id="KW-0732">Signal</keyword>
<dbReference type="STRING" id="356305.SAMN05421841_3818"/>
<keyword evidence="7" id="KW-0812">Transmembrane</keyword>
<evidence type="ECO:0000313" key="10">
    <source>
        <dbReference type="EMBL" id="SEW48368.1"/>
    </source>
</evidence>
<dbReference type="SMART" id="SM00028">
    <property type="entry name" value="TPR"/>
    <property type="match status" value="3"/>
</dbReference>
<dbReference type="InterPro" id="IPR051476">
    <property type="entry name" value="Bac_ResReg_Asp_Phosphatase"/>
</dbReference>
<feature type="chain" id="PRO_5011738446" evidence="8">
    <location>
        <begin position="25"/>
        <end position="472"/>
    </location>
</feature>
<evidence type="ECO:0000256" key="4">
    <source>
        <dbReference type="ARBA" id="ARBA00022803"/>
    </source>
</evidence>